<dbReference type="AlphaFoldDB" id="A0A3S4V708"/>
<proteinExistence type="predicted"/>
<dbReference type="EMBL" id="LR134476">
    <property type="protein sequence ID" value="VEI13428.1"/>
    <property type="molecule type" value="Genomic_DNA"/>
</dbReference>
<keyword evidence="3" id="KW-1185">Reference proteome</keyword>
<dbReference type="RefSeq" id="WP_126416542.1">
    <property type="nucleotide sequence ID" value="NZ_LR134476.1"/>
</dbReference>
<sequence length="431" mass="47572">MMLSPSIIGAGIAGLVVPIATWIVLSTRKPKAPGVVQTYSKGAPLLLMLVAVGTIATGIHLIVSGPGENSVAVHWITVALAFIAGLAALVGIYFYGKYALVADEDSVAIYHPFRGTHVLTHQNIVDVEDFRLRGTKYFVVTYRDGNRARKIQIDPVRFDVTQFFDKRAANQRFTYSGTARLGTDTKKHGLVITPETTLFGNRFYPVTEGIGFIAAGVNELADSFETWRRTWDGGGEEGRFFHGDFEQLLASMEPLDRSQTAFVQTANPQWTAVFSNDSTAGQGSDGSVAAKRLRCDYVQASIGFASENPATGFGAKAGWLFYYTMPSFPYGVNMYVQVSDQGNHRVKWQFDHSAAFMPFEDLASYEKRRIVDRFSPQMVIDYCRAVGIDPYNEEFYSGPIFVVENSAAKKNVEPQSLSYAQAQDRVGAHRL</sequence>
<reference evidence="2 3" key="1">
    <citation type="submission" date="2018-12" db="EMBL/GenBank/DDBJ databases">
        <authorList>
            <consortium name="Pathogen Informatics"/>
        </authorList>
    </citation>
    <scope>NUCLEOTIDE SEQUENCE [LARGE SCALE GENOMIC DNA]</scope>
    <source>
        <strain evidence="2 3">NCTC13354</strain>
    </source>
</reference>
<evidence type="ECO:0000313" key="2">
    <source>
        <dbReference type="EMBL" id="VEI13428.1"/>
    </source>
</evidence>
<keyword evidence="1" id="KW-0472">Membrane</keyword>
<keyword evidence="1" id="KW-0812">Transmembrane</keyword>
<dbReference type="Proteomes" id="UP000269542">
    <property type="component" value="Chromosome"/>
</dbReference>
<feature type="transmembrane region" description="Helical" evidence="1">
    <location>
        <begin position="75"/>
        <end position="96"/>
    </location>
</feature>
<feature type="transmembrane region" description="Helical" evidence="1">
    <location>
        <begin position="45"/>
        <end position="63"/>
    </location>
</feature>
<accession>A0A3S4V708</accession>
<feature type="transmembrane region" description="Helical" evidence="1">
    <location>
        <begin position="6"/>
        <end position="25"/>
    </location>
</feature>
<gene>
    <name evidence="2" type="ORF">NCTC13354_01143</name>
</gene>
<organism evidence="2 3">
    <name type="scientific">Trueperella bialowiezensis</name>
    <dbReference type="NCBI Taxonomy" id="312285"/>
    <lineage>
        <taxon>Bacteria</taxon>
        <taxon>Bacillati</taxon>
        <taxon>Actinomycetota</taxon>
        <taxon>Actinomycetes</taxon>
        <taxon>Actinomycetales</taxon>
        <taxon>Actinomycetaceae</taxon>
        <taxon>Trueperella</taxon>
    </lineage>
</organism>
<keyword evidence="1" id="KW-1133">Transmembrane helix</keyword>
<protein>
    <submittedName>
        <fullName evidence="2">Uncharacterized protein</fullName>
    </submittedName>
</protein>
<name>A0A3S4V708_9ACTO</name>
<dbReference type="OrthoDB" id="8610356at2"/>
<evidence type="ECO:0000256" key="1">
    <source>
        <dbReference type="SAM" id="Phobius"/>
    </source>
</evidence>
<evidence type="ECO:0000313" key="3">
    <source>
        <dbReference type="Proteomes" id="UP000269542"/>
    </source>
</evidence>
<dbReference type="KEGG" id="tbw:NCTC13354_01143"/>